<feature type="domain" description="HNH" evidence="2">
    <location>
        <begin position="1"/>
        <end position="50"/>
    </location>
</feature>
<dbReference type="GO" id="GO:0003676">
    <property type="term" value="F:nucleic acid binding"/>
    <property type="evidence" value="ECO:0007669"/>
    <property type="project" value="InterPro"/>
</dbReference>
<accession>A0A3A4K3T2</accession>
<organism evidence="3 4">
    <name type="scientific">Nocardia panacis</name>
    <dbReference type="NCBI Taxonomy" id="2340916"/>
    <lineage>
        <taxon>Bacteria</taxon>
        <taxon>Bacillati</taxon>
        <taxon>Actinomycetota</taxon>
        <taxon>Actinomycetes</taxon>
        <taxon>Mycobacteriales</taxon>
        <taxon>Nocardiaceae</taxon>
        <taxon>Nocardia</taxon>
    </lineage>
</organism>
<reference evidence="3 4" key="1">
    <citation type="submission" date="2018-09" db="EMBL/GenBank/DDBJ databases">
        <title>YIM PH21274 draft genome.</title>
        <authorList>
            <person name="Miao C."/>
        </authorList>
    </citation>
    <scope>NUCLEOTIDE SEQUENCE [LARGE SCALE GENOMIC DNA]</scope>
    <source>
        <strain evidence="3 4">YIM PH 21724</strain>
    </source>
</reference>
<dbReference type="GO" id="GO:0008270">
    <property type="term" value="F:zinc ion binding"/>
    <property type="evidence" value="ECO:0007669"/>
    <property type="project" value="InterPro"/>
</dbReference>
<proteinExistence type="predicted"/>
<dbReference type="InterPro" id="IPR002711">
    <property type="entry name" value="HNH"/>
</dbReference>
<keyword evidence="3" id="KW-0540">Nuclease</keyword>
<evidence type="ECO:0000259" key="2">
    <source>
        <dbReference type="Pfam" id="PF01844"/>
    </source>
</evidence>
<feature type="region of interest" description="Disordered" evidence="1">
    <location>
        <begin position="44"/>
        <end position="64"/>
    </location>
</feature>
<dbReference type="Pfam" id="PF01844">
    <property type="entry name" value="HNH"/>
    <property type="match status" value="1"/>
</dbReference>
<dbReference type="Gene3D" id="1.10.30.50">
    <property type="match status" value="1"/>
</dbReference>
<dbReference type="Proteomes" id="UP000266677">
    <property type="component" value="Unassembled WGS sequence"/>
</dbReference>
<dbReference type="RefSeq" id="WP_120041688.1">
    <property type="nucleotide sequence ID" value="NZ_QZFU01000019.1"/>
</dbReference>
<comment type="caution">
    <text evidence="3">The sequence shown here is derived from an EMBL/GenBank/DDBJ whole genome shotgun (WGS) entry which is preliminary data.</text>
</comment>
<dbReference type="EMBL" id="QZFU01000019">
    <property type="protein sequence ID" value="RJO74903.1"/>
    <property type="molecule type" value="Genomic_DNA"/>
</dbReference>
<name>A0A3A4K3T2_9NOCA</name>
<dbReference type="GO" id="GO:0004519">
    <property type="term" value="F:endonuclease activity"/>
    <property type="evidence" value="ECO:0007669"/>
    <property type="project" value="UniProtKB-KW"/>
</dbReference>
<evidence type="ECO:0000313" key="4">
    <source>
        <dbReference type="Proteomes" id="UP000266677"/>
    </source>
</evidence>
<keyword evidence="3" id="KW-0255">Endonuclease</keyword>
<keyword evidence="3" id="KW-0378">Hydrolase</keyword>
<gene>
    <name evidence="3" type="ORF">D5S18_15925</name>
</gene>
<evidence type="ECO:0000256" key="1">
    <source>
        <dbReference type="SAM" id="MobiDB-lite"/>
    </source>
</evidence>
<evidence type="ECO:0000313" key="3">
    <source>
        <dbReference type="EMBL" id="RJO74903.1"/>
    </source>
</evidence>
<dbReference type="AlphaFoldDB" id="A0A3A4K3T2"/>
<sequence>MCKQPIDLELPYTEAMSFTADHIEPRSRGGALLGELRAAHRRCNSRRGNRANTQADLIPTTREW</sequence>
<keyword evidence="4" id="KW-1185">Reference proteome</keyword>
<protein>
    <submittedName>
        <fullName evidence="3">HNH endonuclease</fullName>
    </submittedName>
</protein>
<dbReference type="OrthoDB" id="2084290at2"/>